<dbReference type="InterPro" id="IPR035963">
    <property type="entry name" value="FERM_2"/>
</dbReference>
<dbReference type="InterPro" id="IPR011993">
    <property type="entry name" value="PH-like_dom_sf"/>
</dbReference>
<feature type="region of interest" description="Disordered" evidence="2">
    <location>
        <begin position="622"/>
        <end position="664"/>
    </location>
</feature>
<evidence type="ECO:0000256" key="2">
    <source>
        <dbReference type="SAM" id="MobiDB-lite"/>
    </source>
</evidence>
<dbReference type="PANTHER" id="PTHR13283">
    <property type="entry name" value="KREV INTERACTION TRAPPED 1-RELATED"/>
    <property type="match status" value="1"/>
</dbReference>
<organism evidence="4 5">
    <name type="scientific">Pristionchus mayeri</name>
    <dbReference type="NCBI Taxonomy" id="1317129"/>
    <lineage>
        <taxon>Eukaryota</taxon>
        <taxon>Metazoa</taxon>
        <taxon>Ecdysozoa</taxon>
        <taxon>Nematoda</taxon>
        <taxon>Chromadorea</taxon>
        <taxon>Rhabditida</taxon>
        <taxon>Rhabditina</taxon>
        <taxon>Diplogasteromorpha</taxon>
        <taxon>Diplogasteroidea</taxon>
        <taxon>Neodiplogasteridae</taxon>
        <taxon>Pristionchus</taxon>
    </lineage>
</organism>
<evidence type="ECO:0000256" key="1">
    <source>
        <dbReference type="ARBA" id="ARBA00039547"/>
    </source>
</evidence>
<evidence type="ECO:0000313" key="4">
    <source>
        <dbReference type="EMBL" id="GMR56862.1"/>
    </source>
</evidence>
<dbReference type="Gene3D" id="3.10.20.90">
    <property type="entry name" value="Phosphatidylinositol 3-kinase Catalytic Subunit, Chain A, domain 1"/>
    <property type="match status" value="1"/>
</dbReference>
<dbReference type="InterPro" id="IPR014352">
    <property type="entry name" value="FERM/acyl-CoA-bd_prot_sf"/>
</dbReference>
<feature type="compositionally biased region" description="Basic and acidic residues" evidence="2">
    <location>
        <begin position="107"/>
        <end position="139"/>
    </location>
</feature>
<dbReference type="CDD" id="cd14473">
    <property type="entry name" value="FERM_B-lobe"/>
    <property type="match status" value="1"/>
</dbReference>
<gene>
    <name evidence="4" type="ORF">PMAYCL1PPCAC_27057</name>
</gene>
<dbReference type="Pfam" id="PF00373">
    <property type="entry name" value="FERM_M"/>
    <property type="match status" value="1"/>
</dbReference>
<feature type="region of interest" description="Disordered" evidence="2">
    <location>
        <begin position="577"/>
        <end position="597"/>
    </location>
</feature>
<dbReference type="PANTHER" id="PTHR13283:SF10">
    <property type="entry name" value="FERM DOMAIN-CONTAINING PROTEIN 8"/>
    <property type="match status" value="1"/>
</dbReference>
<dbReference type="SUPFAM" id="SSF47031">
    <property type="entry name" value="Second domain of FERM"/>
    <property type="match status" value="1"/>
</dbReference>
<feature type="domain" description="FERM" evidence="3">
    <location>
        <begin position="235"/>
        <end position="573"/>
    </location>
</feature>
<accession>A0AAN5I8T1</accession>
<reference evidence="5" key="1">
    <citation type="submission" date="2022-10" db="EMBL/GenBank/DDBJ databases">
        <title>Genome assembly of Pristionchus species.</title>
        <authorList>
            <person name="Yoshida K."/>
            <person name="Sommer R.J."/>
        </authorList>
    </citation>
    <scope>NUCLEOTIDE SEQUENCE [LARGE SCALE GENOMIC DNA]</scope>
    <source>
        <strain evidence="5">RS5460</strain>
    </source>
</reference>
<dbReference type="GO" id="GO:0090090">
    <property type="term" value="P:negative regulation of canonical Wnt signaling pathway"/>
    <property type="evidence" value="ECO:0007669"/>
    <property type="project" value="TreeGrafter"/>
</dbReference>
<feature type="compositionally biased region" description="Basic and acidic residues" evidence="2">
    <location>
        <begin position="40"/>
        <end position="64"/>
    </location>
</feature>
<dbReference type="Gene3D" id="1.20.80.10">
    <property type="match status" value="1"/>
</dbReference>
<dbReference type="InterPro" id="IPR019748">
    <property type="entry name" value="FERM_central"/>
</dbReference>
<feature type="region of interest" description="Disordered" evidence="2">
    <location>
        <begin position="1"/>
        <end position="64"/>
    </location>
</feature>
<dbReference type="InterPro" id="IPR057096">
    <property type="entry name" value="KRIT1_FRMD8_FERM_C"/>
</dbReference>
<feature type="non-terminal residue" evidence="4">
    <location>
        <position position="1"/>
    </location>
</feature>
<dbReference type="Proteomes" id="UP001328107">
    <property type="component" value="Unassembled WGS sequence"/>
</dbReference>
<evidence type="ECO:0000259" key="3">
    <source>
        <dbReference type="PROSITE" id="PS50057"/>
    </source>
</evidence>
<proteinExistence type="predicted"/>
<feature type="compositionally biased region" description="Polar residues" evidence="2">
    <location>
        <begin position="16"/>
        <end position="38"/>
    </location>
</feature>
<feature type="region of interest" description="Disordered" evidence="2">
    <location>
        <begin position="100"/>
        <end position="141"/>
    </location>
</feature>
<dbReference type="Gene3D" id="2.30.29.30">
    <property type="entry name" value="Pleckstrin-homology domain (PH domain)/Phosphotyrosine-binding domain (PTB)"/>
    <property type="match status" value="1"/>
</dbReference>
<dbReference type="AlphaFoldDB" id="A0AAN5I8T1"/>
<dbReference type="GO" id="GO:0005886">
    <property type="term" value="C:plasma membrane"/>
    <property type="evidence" value="ECO:0007669"/>
    <property type="project" value="TreeGrafter"/>
</dbReference>
<protein>
    <recommendedName>
        <fullName evidence="1">FERM domain-containing protein 8</fullName>
    </recommendedName>
</protein>
<name>A0AAN5I8T1_9BILA</name>
<comment type="caution">
    <text evidence="4">The sequence shown here is derived from an EMBL/GenBank/DDBJ whole genome shotgun (WGS) entry which is preliminary data.</text>
</comment>
<keyword evidence="5" id="KW-1185">Reference proteome</keyword>
<evidence type="ECO:0000313" key="5">
    <source>
        <dbReference type="Proteomes" id="UP001328107"/>
    </source>
</evidence>
<dbReference type="Pfam" id="PF24522">
    <property type="entry name" value="KRIT1_FRMD8_FERM_C"/>
    <property type="match status" value="1"/>
</dbReference>
<dbReference type="EMBL" id="BTRK01000006">
    <property type="protein sequence ID" value="GMR56862.1"/>
    <property type="molecule type" value="Genomic_DNA"/>
</dbReference>
<sequence length="701" mass="76495">TVHSQARPTVPPPSLPYSNPEMSEASRLTSPLQRQNAVHDSADSREDADASRVGDASRLDEGDHSAFAEVTVADEFEPRSEAVRLLPVAGQPRRLVGADAAHRRVHSVGEREREDPRAGGDAYRKCSEGNQMSERKSLSEARGVQLGKIELIPPGESAVHRSYTAPCTMIREERRPYPETLTNTPLGFSMNECREPPMSANVLSTVNITVEFANPYITLSGPYQKSENAPEPHFVSIQVPIQGGKLASAEFLLGEVAKEFDLDVHYASESLAVWMISDLLEVQLKPHHSPYGVGECWAALLRKFTSASEDDIEEDAPVVMIKRRVQLSVQREKEIMSACTRIREILFNDAYEAFMIGRYVLSVEESAELAGLALSAAFEPFSPEKHNVEFLRQEMESFVPRHLASTIKGPLVFGRAINGPNSLESLLLKSWRSSPQALADVHTRFLEKLHDKPYYGAAFFPGSIERPKKKWSIVSGGASDIKVLVGINETFVSVLDETKKEILLVQRIKDCTWNRIDPQPSSPPDVEPSLLLTFPDDADEKTKSTKVLQIFGRQAVMINALLIAMALLAEDEELMEDDSGAEMSDNGGRGSNGYSDSYANSGYSHSVPSTSRSIPVSTKAYTMTSSASTSPTSSSPPKTANSTSNSTTTSGAVSKSSSTVSRVPSITRHDKLCLATFDQAGVCTQAQGSLKVVFKGTASQA</sequence>
<dbReference type="InterPro" id="IPR000299">
    <property type="entry name" value="FERM_domain"/>
</dbReference>
<dbReference type="InterPro" id="IPR051594">
    <property type="entry name" value="KRIT1/FRMD8"/>
</dbReference>
<dbReference type="PROSITE" id="PS50057">
    <property type="entry name" value="FERM_3"/>
    <property type="match status" value="1"/>
</dbReference>